<evidence type="ECO:0000256" key="15">
    <source>
        <dbReference type="ARBA" id="ARBA00077278"/>
    </source>
</evidence>
<dbReference type="EMBL" id="JBBPFD010000003">
    <property type="protein sequence ID" value="KAK7933979.1"/>
    <property type="molecule type" value="Genomic_DNA"/>
</dbReference>
<dbReference type="GO" id="GO:0005739">
    <property type="term" value="C:mitochondrion"/>
    <property type="evidence" value="ECO:0007669"/>
    <property type="project" value="UniProtKB-SubCell"/>
</dbReference>
<organism evidence="19 20">
    <name type="scientific">Mugilogobius chulae</name>
    <name type="common">yellowstripe goby</name>
    <dbReference type="NCBI Taxonomy" id="88201"/>
    <lineage>
        <taxon>Eukaryota</taxon>
        <taxon>Metazoa</taxon>
        <taxon>Chordata</taxon>
        <taxon>Craniata</taxon>
        <taxon>Vertebrata</taxon>
        <taxon>Euteleostomi</taxon>
        <taxon>Actinopterygii</taxon>
        <taxon>Neopterygii</taxon>
        <taxon>Teleostei</taxon>
        <taxon>Neoteleostei</taxon>
        <taxon>Acanthomorphata</taxon>
        <taxon>Gobiaria</taxon>
        <taxon>Gobiiformes</taxon>
        <taxon>Gobioidei</taxon>
        <taxon>Gobiidae</taxon>
        <taxon>Gobionellinae</taxon>
        <taxon>Mugilogobius</taxon>
    </lineage>
</organism>
<comment type="subcellular location">
    <subcellularLocation>
        <location evidence="3">Cytoplasm</location>
        <location evidence="3">Cytosol</location>
    </subcellularLocation>
    <subcellularLocation>
        <location evidence="2">Endoplasmic reticulum</location>
    </subcellularLocation>
    <subcellularLocation>
        <location evidence="4">Golgi apparatus</location>
    </subcellularLocation>
    <subcellularLocation>
        <location evidence="1">Mitochondrion</location>
    </subcellularLocation>
</comment>
<proteinExistence type="inferred from homology"/>
<feature type="domain" description="AIG1-type G" evidence="18">
    <location>
        <begin position="28"/>
        <end position="219"/>
    </location>
</feature>
<reference evidence="20" key="1">
    <citation type="submission" date="2024-04" db="EMBL/GenBank/DDBJ databases">
        <title>Salinicola lusitanus LLJ914,a marine bacterium isolated from the Okinawa Trough.</title>
        <authorList>
            <person name="Li J."/>
        </authorList>
    </citation>
    <scope>NUCLEOTIDE SEQUENCE [LARGE SCALE GENOMIC DNA]</scope>
</reference>
<comment type="function">
    <text evidence="13">Exerts an anti-apoptotic effect in the immune system and is involved in responses to infections.</text>
</comment>
<evidence type="ECO:0000256" key="12">
    <source>
        <dbReference type="ARBA" id="ARBA00023134"/>
    </source>
</evidence>
<feature type="compositionally biased region" description="Basic and acidic residues" evidence="17">
    <location>
        <begin position="1"/>
        <end position="17"/>
    </location>
</feature>
<dbReference type="GO" id="GO:0005829">
    <property type="term" value="C:cytosol"/>
    <property type="evidence" value="ECO:0007669"/>
    <property type="project" value="UniProtKB-SubCell"/>
</dbReference>
<evidence type="ECO:0000256" key="9">
    <source>
        <dbReference type="ARBA" id="ARBA00022824"/>
    </source>
</evidence>
<dbReference type="SUPFAM" id="SSF52540">
    <property type="entry name" value="P-loop containing nucleoside triphosphate hydrolases"/>
    <property type="match status" value="2"/>
</dbReference>
<dbReference type="InterPro" id="IPR027417">
    <property type="entry name" value="P-loop_NTPase"/>
</dbReference>
<comment type="similarity">
    <text evidence="5">Belongs to the TRAFAC class TrmE-Era-EngA-EngB-Septin-like GTPase superfamily. AIG1/Toc34/Toc159-like paraseptin GTPase family. IAN subfamily.</text>
</comment>
<dbReference type="PANTHER" id="PTHR10903">
    <property type="entry name" value="GTPASE, IMAP FAMILY MEMBER-RELATED"/>
    <property type="match status" value="1"/>
</dbReference>
<keyword evidence="6" id="KW-0963">Cytoplasm</keyword>
<dbReference type="InterPro" id="IPR006703">
    <property type="entry name" value="G_AIG1"/>
</dbReference>
<dbReference type="CDD" id="cd01852">
    <property type="entry name" value="AIG1"/>
    <property type="match status" value="1"/>
</dbReference>
<evidence type="ECO:0000313" key="20">
    <source>
        <dbReference type="Proteomes" id="UP001460270"/>
    </source>
</evidence>
<evidence type="ECO:0000256" key="17">
    <source>
        <dbReference type="SAM" id="MobiDB-lite"/>
    </source>
</evidence>
<dbReference type="Pfam" id="PF04548">
    <property type="entry name" value="AIG1"/>
    <property type="match status" value="2"/>
</dbReference>
<dbReference type="InterPro" id="IPR045058">
    <property type="entry name" value="GIMA/IAN/Toc"/>
</dbReference>
<feature type="coiled-coil region" evidence="16">
    <location>
        <begin position="439"/>
        <end position="512"/>
    </location>
</feature>
<keyword evidence="10" id="KW-0333">Golgi apparatus</keyword>
<keyword evidence="11" id="KW-0496">Mitochondrion</keyword>
<evidence type="ECO:0000256" key="10">
    <source>
        <dbReference type="ARBA" id="ARBA00023034"/>
    </source>
</evidence>
<keyword evidence="7" id="KW-0677">Repeat</keyword>
<dbReference type="Gene3D" id="3.40.50.300">
    <property type="entry name" value="P-loop containing nucleotide triphosphate hydrolases"/>
    <property type="match status" value="2"/>
</dbReference>
<feature type="domain" description="AIG1-type G" evidence="18">
    <location>
        <begin position="228"/>
        <end position="428"/>
    </location>
</feature>
<feature type="region of interest" description="Disordered" evidence="17">
    <location>
        <begin position="1"/>
        <end position="20"/>
    </location>
</feature>
<evidence type="ECO:0000256" key="16">
    <source>
        <dbReference type="SAM" id="Coils"/>
    </source>
</evidence>
<protein>
    <recommendedName>
        <fullName evidence="14">GTPase IMAP family member 8</fullName>
    </recommendedName>
    <alternativeName>
        <fullName evidence="15">Immune-associated nucleotide-binding protein 9</fullName>
    </alternativeName>
</protein>
<evidence type="ECO:0000313" key="19">
    <source>
        <dbReference type="EMBL" id="KAK7933979.1"/>
    </source>
</evidence>
<evidence type="ECO:0000256" key="5">
    <source>
        <dbReference type="ARBA" id="ARBA00008535"/>
    </source>
</evidence>
<dbReference type="FunFam" id="3.40.50.300:FF:000536">
    <property type="entry name" value="GTPase IMAP family member 8"/>
    <property type="match status" value="1"/>
</dbReference>
<evidence type="ECO:0000256" key="8">
    <source>
        <dbReference type="ARBA" id="ARBA00022741"/>
    </source>
</evidence>
<dbReference type="GO" id="GO:0005794">
    <property type="term" value="C:Golgi apparatus"/>
    <property type="evidence" value="ECO:0007669"/>
    <property type="project" value="UniProtKB-SubCell"/>
</dbReference>
<evidence type="ECO:0000259" key="18">
    <source>
        <dbReference type="PROSITE" id="PS51720"/>
    </source>
</evidence>
<dbReference type="GO" id="GO:0005783">
    <property type="term" value="C:endoplasmic reticulum"/>
    <property type="evidence" value="ECO:0007669"/>
    <property type="project" value="UniProtKB-SubCell"/>
</dbReference>
<keyword evidence="9" id="KW-0256">Endoplasmic reticulum</keyword>
<evidence type="ECO:0000256" key="2">
    <source>
        <dbReference type="ARBA" id="ARBA00004240"/>
    </source>
</evidence>
<keyword evidence="20" id="KW-1185">Reference proteome</keyword>
<dbReference type="Proteomes" id="UP001460270">
    <property type="component" value="Unassembled WGS sequence"/>
</dbReference>
<dbReference type="GO" id="GO:0005525">
    <property type="term" value="F:GTP binding"/>
    <property type="evidence" value="ECO:0007669"/>
    <property type="project" value="UniProtKB-KW"/>
</dbReference>
<evidence type="ECO:0000256" key="7">
    <source>
        <dbReference type="ARBA" id="ARBA00022737"/>
    </source>
</evidence>
<keyword evidence="12" id="KW-0342">GTP-binding</keyword>
<evidence type="ECO:0000256" key="13">
    <source>
        <dbReference type="ARBA" id="ARBA00056809"/>
    </source>
</evidence>
<comment type="caution">
    <text evidence="19">The sequence shown here is derived from an EMBL/GenBank/DDBJ whole genome shotgun (WGS) entry which is preliminary data.</text>
</comment>
<evidence type="ECO:0000256" key="6">
    <source>
        <dbReference type="ARBA" id="ARBA00022490"/>
    </source>
</evidence>
<gene>
    <name evidence="19" type="ORF">WMY93_004875</name>
</gene>
<dbReference type="PANTHER" id="PTHR10903:SF188">
    <property type="entry name" value="GTPASE IMAP FAMILY MEMBER 2-LIKE-RELATED"/>
    <property type="match status" value="1"/>
</dbReference>
<accession>A0AAW0PYA0</accession>
<evidence type="ECO:0000256" key="4">
    <source>
        <dbReference type="ARBA" id="ARBA00004555"/>
    </source>
</evidence>
<evidence type="ECO:0000256" key="14">
    <source>
        <dbReference type="ARBA" id="ARBA00073539"/>
    </source>
</evidence>
<keyword evidence="16" id="KW-0175">Coiled coil</keyword>
<sequence>MLKANKEDHDPSEEKDTGQTLTFRTKEKPCLNLVLFGRPGAGKTSVAESVLGGSELSAASSPGQCVKHQAEVCGRWVSLVELPALSGKPLETVMQQCLSCISLCGPEGVHAFILVLPQGPLTDEDKTELKTIQDTLSSRVQPFTMILITVDSDSTDPDVLQSVKGDTDIQELSQICGGGALIVNLRDQQQVYELLESVETLRDKNQPHSFNMETFQQVQIERICDQKEHNLRITLIGKTGTGKSSSGNTILGREEFYTKLSFKSVTRACQKAETEVDGRRVAVVDTPGLFDTDTSSEEGNEEKIRSISLLDPGPHVFLLVLQIGRFTPEEKQSLEVIKKAFGKEHKKFTIVLLTHGDKLEDLTVEEYIENECDASFKELLSNYGNRYQVFNNKESDHSQVKELLKKIDSLVKENGGECYTNDKLLEAEVDMKREIPKILREKDRERDEMERKYKEEINEIKTKLKQNEEKRKEEMGEKMAVERRLQLTKKQLEDERKKRERLEMLLERRENK</sequence>
<keyword evidence="8" id="KW-0547">Nucleotide-binding</keyword>
<evidence type="ECO:0000256" key="3">
    <source>
        <dbReference type="ARBA" id="ARBA00004514"/>
    </source>
</evidence>
<dbReference type="PROSITE" id="PS51720">
    <property type="entry name" value="G_AIG1"/>
    <property type="match status" value="2"/>
</dbReference>
<evidence type="ECO:0000256" key="11">
    <source>
        <dbReference type="ARBA" id="ARBA00023128"/>
    </source>
</evidence>
<dbReference type="AlphaFoldDB" id="A0AAW0PYA0"/>
<name>A0AAW0PYA0_9GOBI</name>
<evidence type="ECO:0000256" key="1">
    <source>
        <dbReference type="ARBA" id="ARBA00004173"/>
    </source>
</evidence>